<dbReference type="Proteomes" id="UP001642360">
    <property type="component" value="Unassembled WGS sequence"/>
</dbReference>
<dbReference type="PANTHER" id="PTHR47957:SF3">
    <property type="entry name" value="ATP-DEPENDENT HELICASE HRQ1"/>
    <property type="match status" value="1"/>
</dbReference>
<dbReference type="PANTHER" id="PTHR47957">
    <property type="entry name" value="ATP-DEPENDENT HELICASE HRQ1"/>
    <property type="match status" value="1"/>
</dbReference>
<gene>
    <name evidence="2" type="ORF">ILEXP_LOCUS15846</name>
</gene>
<dbReference type="InterPro" id="IPR018973">
    <property type="entry name" value="MZB"/>
</dbReference>
<protein>
    <recommendedName>
        <fullName evidence="1">MrfA-like Zn-binding domain-containing protein</fullName>
    </recommendedName>
</protein>
<evidence type="ECO:0000313" key="3">
    <source>
        <dbReference type="Proteomes" id="UP001642360"/>
    </source>
</evidence>
<dbReference type="EMBL" id="CAUOFW020001724">
    <property type="protein sequence ID" value="CAK9147912.1"/>
    <property type="molecule type" value="Genomic_DNA"/>
</dbReference>
<evidence type="ECO:0000313" key="2">
    <source>
        <dbReference type="EMBL" id="CAK9147912.1"/>
    </source>
</evidence>
<proteinExistence type="predicted"/>
<keyword evidence="3" id="KW-1185">Reference proteome</keyword>
<organism evidence="2 3">
    <name type="scientific">Ilex paraguariensis</name>
    <name type="common">yerba mate</name>
    <dbReference type="NCBI Taxonomy" id="185542"/>
    <lineage>
        <taxon>Eukaryota</taxon>
        <taxon>Viridiplantae</taxon>
        <taxon>Streptophyta</taxon>
        <taxon>Embryophyta</taxon>
        <taxon>Tracheophyta</taxon>
        <taxon>Spermatophyta</taxon>
        <taxon>Magnoliopsida</taxon>
        <taxon>eudicotyledons</taxon>
        <taxon>Gunneridae</taxon>
        <taxon>Pentapetalae</taxon>
        <taxon>asterids</taxon>
        <taxon>campanulids</taxon>
        <taxon>Aquifoliales</taxon>
        <taxon>Aquifoliaceae</taxon>
        <taxon>Ilex</taxon>
    </lineage>
</organism>
<dbReference type="AlphaFoldDB" id="A0ABC8S0T2"/>
<feature type="domain" description="MrfA-like Zn-binding" evidence="1">
    <location>
        <begin position="130"/>
        <end position="211"/>
    </location>
</feature>
<comment type="caution">
    <text evidence="2">The sequence shown here is derived from an EMBL/GenBank/DDBJ whole genome shotgun (WGS) entry which is preliminary data.</text>
</comment>
<evidence type="ECO:0000259" key="1">
    <source>
        <dbReference type="Pfam" id="PF09369"/>
    </source>
</evidence>
<name>A0ABC8S0T2_9AQUA</name>
<dbReference type="Pfam" id="PF09369">
    <property type="entry name" value="MZB"/>
    <property type="match status" value="1"/>
</dbReference>
<sequence>MHQGKTYLVKDLDLSSKIALCQEADLKYYTKTRDYTDIHVIGGEIAYPARMSTIQLPRTPAQAHTCKVTTTWFGFRRIWRGSNQVFDTVELSLPNFSYESQAVWIRVPQSVKTAVEITNCSFRGGLHAAGHALLNVLPLYVICNSSDIASECVNPHDARYAPERILLYDPHPGGTGISAQVQPLFTELLTAALELLTSCCCSGDTGCPNCVQGVLDAEKSLFGEVPES</sequence>
<reference evidence="2 3" key="1">
    <citation type="submission" date="2024-02" db="EMBL/GenBank/DDBJ databases">
        <authorList>
            <person name="Vignale AGUSTIN F."/>
            <person name="Sosa J E."/>
            <person name="Modenutti C."/>
        </authorList>
    </citation>
    <scope>NUCLEOTIDE SEQUENCE [LARGE SCALE GENOMIC DNA]</scope>
</reference>
<accession>A0ABC8S0T2</accession>